<dbReference type="PANTHER" id="PTHR11953">
    <property type="entry name" value="EXOSOME COMPLEX COMPONENT"/>
    <property type="match status" value="1"/>
</dbReference>
<dbReference type="InterPro" id="IPR020568">
    <property type="entry name" value="Ribosomal_Su5_D2-typ_SF"/>
</dbReference>
<dbReference type="GO" id="GO:0034475">
    <property type="term" value="P:U4 snRNA 3'-end processing"/>
    <property type="evidence" value="ECO:0007669"/>
    <property type="project" value="TreeGrafter"/>
</dbReference>
<dbReference type="InterPro" id="IPR015847">
    <property type="entry name" value="ExoRNase_PH_dom2"/>
</dbReference>
<comment type="subcellular location">
    <subcellularLocation>
        <location evidence="2">Cytoplasm</location>
    </subcellularLocation>
    <subcellularLocation>
        <location evidence="1">Nucleus</location>
    </subcellularLocation>
</comment>
<evidence type="ECO:0000256" key="2">
    <source>
        <dbReference type="ARBA" id="ARBA00004496"/>
    </source>
</evidence>
<dbReference type="GO" id="GO:0071051">
    <property type="term" value="P:poly(A)-dependent snoRNA 3'-end processing"/>
    <property type="evidence" value="ECO:0007669"/>
    <property type="project" value="TreeGrafter"/>
</dbReference>
<dbReference type="SUPFAM" id="SSF54211">
    <property type="entry name" value="Ribosomal protein S5 domain 2-like"/>
    <property type="match status" value="1"/>
</dbReference>
<keyword evidence="4" id="KW-0963">Cytoplasm</keyword>
<keyword evidence="8" id="KW-0539">Nucleus</keyword>
<dbReference type="GO" id="GO:0006364">
    <property type="term" value="P:rRNA processing"/>
    <property type="evidence" value="ECO:0007669"/>
    <property type="project" value="UniProtKB-KW"/>
</dbReference>
<dbReference type="GO" id="GO:0003723">
    <property type="term" value="F:RNA binding"/>
    <property type="evidence" value="ECO:0007669"/>
    <property type="project" value="UniProtKB-KW"/>
</dbReference>
<dbReference type="SUPFAM" id="SSF55666">
    <property type="entry name" value="Ribonuclease PH domain 2-like"/>
    <property type="match status" value="1"/>
</dbReference>
<evidence type="ECO:0000313" key="12">
    <source>
        <dbReference type="Proteomes" id="UP001168990"/>
    </source>
</evidence>
<name>A0AA39FXF3_9HYME</name>
<dbReference type="AlphaFoldDB" id="A0AA39FXF3"/>
<comment type="similarity">
    <text evidence="3">Belongs to the RNase PH family.</text>
</comment>
<feature type="domain" description="Exoribonuclease phosphorolytic" evidence="10">
    <location>
        <begin position="178"/>
        <end position="205"/>
    </location>
</feature>
<organism evidence="11 12">
    <name type="scientific">Microctonus aethiopoides</name>
    <dbReference type="NCBI Taxonomy" id="144406"/>
    <lineage>
        <taxon>Eukaryota</taxon>
        <taxon>Metazoa</taxon>
        <taxon>Ecdysozoa</taxon>
        <taxon>Arthropoda</taxon>
        <taxon>Hexapoda</taxon>
        <taxon>Insecta</taxon>
        <taxon>Pterygota</taxon>
        <taxon>Neoptera</taxon>
        <taxon>Endopterygota</taxon>
        <taxon>Hymenoptera</taxon>
        <taxon>Apocrita</taxon>
        <taxon>Ichneumonoidea</taxon>
        <taxon>Braconidae</taxon>
        <taxon>Euphorinae</taxon>
        <taxon>Microctonus</taxon>
    </lineage>
</organism>
<feature type="domain" description="Exoribonuclease phosphorolytic" evidence="9">
    <location>
        <begin position="47"/>
        <end position="174"/>
    </location>
</feature>
<dbReference type="EMBL" id="JAQQBS010000001">
    <property type="protein sequence ID" value="KAK0177498.1"/>
    <property type="molecule type" value="Genomic_DNA"/>
</dbReference>
<reference evidence="11" key="1">
    <citation type="journal article" date="2023" name="bioRxiv">
        <title>Scaffold-level genome assemblies of two parasitoid biocontrol wasps reveal the parthenogenesis mechanism and an associated novel virus.</title>
        <authorList>
            <person name="Inwood S."/>
            <person name="Skelly J."/>
            <person name="Guhlin J."/>
            <person name="Harrop T."/>
            <person name="Goldson S."/>
            <person name="Dearden P."/>
        </authorList>
    </citation>
    <scope>NUCLEOTIDE SEQUENCE</scope>
    <source>
        <strain evidence="11">Irish</strain>
        <tissue evidence="11">Whole body</tissue>
    </source>
</reference>
<dbReference type="Proteomes" id="UP001168990">
    <property type="component" value="Unassembled WGS sequence"/>
</dbReference>
<dbReference type="GO" id="GO:0000177">
    <property type="term" value="C:cytoplasmic exosome (RNase complex)"/>
    <property type="evidence" value="ECO:0007669"/>
    <property type="project" value="TreeGrafter"/>
</dbReference>
<gene>
    <name evidence="11" type="ORF">PV328_001547</name>
</gene>
<dbReference type="PANTHER" id="PTHR11953:SF2">
    <property type="entry name" value="EXOSOME COMPLEX COMPONENT MTR3"/>
    <property type="match status" value="1"/>
</dbReference>
<evidence type="ECO:0000256" key="6">
    <source>
        <dbReference type="ARBA" id="ARBA00022835"/>
    </source>
</evidence>
<evidence type="ECO:0000256" key="1">
    <source>
        <dbReference type="ARBA" id="ARBA00004123"/>
    </source>
</evidence>
<evidence type="ECO:0000313" key="11">
    <source>
        <dbReference type="EMBL" id="KAK0177498.1"/>
    </source>
</evidence>
<comment type="caution">
    <text evidence="11">The sequence shown here is derived from an EMBL/GenBank/DDBJ whole genome shotgun (WGS) entry which is preliminary data.</text>
</comment>
<keyword evidence="6" id="KW-0271">Exosome</keyword>
<reference evidence="11" key="2">
    <citation type="submission" date="2023-03" db="EMBL/GenBank/DDBJ databases">
        <authorList>
            <person name="Inwood S.N."/>
            <person name="Skelly J.G."/>
            <person name="Guhlin J."/>
            <person name="Harrop T.W.R."/>
            <person name="Goldson S.G."/>
            <person name="Dearden P.K."/>
        </authorList>
    </citation>
    <scope>NUCLEOTIDE SEQUENCE</scope>
    <source>
        <strain evidence="11">Irish</strain>
        <tissue evidence="11">Whole body</tissue>
    </source>
</reference>
<evidence type="ECO:0000256" key="8">
    <source>
        <dbReference type="ARBA" id="ARBA00023242"/>
    </source>
</evidence>
<accession>A0AA39FXF3</accession>
<keyword evidence="7" id="KW-0694">RNA-binding</keyword>
<evidence type="ECO:0000256" key="5">
    <source>
        <dbReference type="ARBA" id="ARBA00022552"/>
    </source>
</evidence>
<dbReference type="InterPro" id="IPR036345">
    <property type="entry name" value="ExoRNase_PH_dom2_sf"/>
</dbReference>
<dbReference type="InterPro" id="IPR001247">
    <property type="entry name" value="ExoRNase_PH_dom1"/>
</dbReference>
<evidence type="ECO:0000256" key="4">
    <source>
        <dbReference type="ARBA" id="ARBA00022490"/>
    </source>
</evidence>
<evidence type="ECO:0000259" key="10">
    <source>
        <dbReference type="Pfam" id="PF03725"/>
    </source>
</evidence>
<evidence type="ECO:0000259" key="9">
    <source>
        <dbReference type="Pfam" id="PF01138"/>
    </source>
</evidence>
<dbReference type="GO" id="GO:0005730">
    <property type="term" value="C:nucleolus"/>
    <property type="evidence" value="ECO:0007669"/>
    <property type="project" value="TreeGrafter"/>
</dbReference>
<evidence type="ECO:0000256" key="7">
    <source>
        <dbReference type="ARBA" id="ARBA00022884"/>
    </source>
</evidence>
<dbReference type="CDD" id="cd11371">
    <property type="entry name" value="RNase_PH_MTR3"/>
    <property type="match status" value="1"/>
</dbReference>
<dbReference type="Gene3D" id="3.30.230.70">
    <property type="entry name" value="GHMP Kinase, N-terminal domain"/>
    <property type="match status" value="1"/>
</dbReference>
<sequence length="290" mass="32340">MPVDQRRINGPEVSIPYQIYIDSAHKSTENSENYLEKRKDGRAAGDVRKLYMKTGIISQAKGSAYIEIGKTKVICAVYDPREIPNKVGYSLQGSLYCEFKYASFSCEKRKIHQQNAEEKDYSMIMQRSLEPAVCRHEFPNFQVDIYALVLDNDGSCLGAAITAASLALANASIPMFGLVTAVTAGVYSDTILLDPTNEEEALCNCVPSNSKECKNHGIIMQASLTQHNQISEFYFVGNMDYQSITTAVELLSTVSNEICLVAQQCLVRSVTKILKMKKEQNDEDEEIKNN</sequence>
<keyword evidence="5" id="KW-0698">rRNA processing</keyword>
<proteinExistence type="inferred from homology"/>
<evidence type="ECO:0000256" key="3">
    <source>
        <dbReference type="ARBA" id="ARBA00006678"/>
    </source>
</evidence>
<dbReference type="GO" id="GO:0071028">
    <property type="term" value="P:nuclear mRNA surveillance"/>
    <property type="evidence" value="ECO:0007669"/>
    <property type="project" value="TreeGrafter"/>
</dbReference>
<dbReference type="GO" id="GO:0000176">
    <property type="term" value="C:nuclear exosome (RNase complex)"/>
    <property type="evidence" value="ECO:0007669"/>
    <property type="project" value="TreeGrafter"/>
</dbReference>
<dbReference type="GO" id="GO:0016075">
    <property type="term" value="P:rRNA catabolic process"/>
    <property type="evidence" value="ECO:0007669"/>
    <property type="project" value="TreeGrafter"/>
</dbReference>
<dbReference type="Pfam" id="PF01138">
    <property type="entry name" value="RNase_PH"/>
    <property type="match status" value="1"/>
</dbReference>
<dbReference type="InterPro" id="IPR027408">
    <property type="entry name" value="PNPase/RNase_PH_dom_sf"/>
</dbReference>
<protein>
    <submittedName>
        <fullName evidence="11">Uncharacterized protein</fullName>
    </submittedName>
</protein>
<dbReference type="Pfam" id="PF03725">
    <property type="entry name" value="RNase_PH_C"/>
    <property type="match status" value="1"/>
</dbReference>
<dbReference type="InterPro" id="IPR050080">
    <property type="entry name" value="RNase_PH"/>
</dbReference>
<keyword evidence="12" id="KW-1185">Reference proteome</keyword>